<dbReference type="AlphaFoldDB" id="A0A398E502"/>
<keyword evidence="1" id="KW-0472">Membrane</keyword>
<sequence length="182" mass="19897">MKLDSLAALLREYQGILGALLGVLLTLIATSLLRFAGKTSCHTTKWSLHMSQPGGDAKTIEQADMLGYALEVDLFNPSDVPRGLRSFAVTIEASRGDAVATEQPYDSETRHEIAEGWSFTECDPVRIVNLSPHSFRPLSLEGSVLRKKHPSLFKPGSYVVTLTAAGPRGRKAKWVVARVTFD</sequence>
<evidence type="ECO:0000313" key="2">
    <source>
        <dbReference type="EMBL" id="RIE17691.1"/>
    </source>
</evidence>
<keyword evidence="1" id="KW-1133">Transmembrane helix</keyword>
<name>A0A398E502_9BACT</name>
<evidence type="ECO:0000256" key="1">
    <source>
        <dbReference type="SAM" id="Phobius"/>
    </source>
</evidence>
<dbReference type="Proteomes" id="UP000266113">
    <property type="component" value="Unassembled WGS sequence"/>
</dbReference>
<feature type="transmembrane region" description="Helical" evidence="1">
    <location>
        <begin position="15"/>
        <end position="36"/>
    </location>
</feature>
<keyword evidence="1" id="KW-0812">Transmembrane</keyword>
<evidence type="ECO:0000313" key="3">
    <source>
        <dbReference type="Proteomes" id="UP000266113"/>
    </source>
</evidence>
<proteinExistence type="predicted"/>
<dbReference type="RefSeq" id="WP_119084852.1">
    <property type="nucleotide sequence ID" value="NZ_QXIY01000001.1"/>
</dbReference>
<dbReference type="EMBL" id="QXIY01000001">
    <property type="protein sequence ID" value="RIE17691.1"/>
    <property type="molecule type" value="Genomic_DNA"/>
</dbReference>
<comment type="caution">
    <text evidence="2">The sequence shown here is derived from an EMBL/GenBank/DDBJ whole genome shotgun (WGS) entry which is preliminary data.</text>
</comment>
<organism evidence="2 3">
    <name type="scientific">Candidatus Cryosericum septentrionale</name>
    <dbReference type="NCBI Taxonomy" id="2290913"/>
    <lineage>
        <taxon>Bacteria</taxon>
        <taxon>Pseudomonadati</taxon>
        <taxon>Caldisericota/Cryosericota group</taxon>
        <taxon>Candidatus Cryosericota</taxon>
        <taxon>Candidatus Cryosericia</taxon>
        <taxon>Candidatus Cryosericales</taxon>
        <taxon>Candidatus Cryosericaceae</taxon>
        <taxon>Candidatus Cryosericum</taxon>
    </lineage>
</organism>
<gene>
    <name evidence="2" type="ORF">SMC1_00465</name>
</gene>
<accession>A0A398E502</accession>
<keyword evidence="3" id="KW-1185">Reference proteome</keyword>
<protein>
    <submittedName>
        <fullName evidence="2">Uncharacterized protein</fullName>
    </submittedName>
</protein>
<reference evidence="2 3" key="1">
    <citation type="submission" date="2018-09" db="EMBL/GenBank/DDBJ databases">
        <title>Discovery and Ecogenomic Context for Candidatus Cryosericales, a Global Caldiserica Order Active in Thawing Permafrost.</title>
        <authorList>
            <person name="Martinez M.A."/>
            <person name="Woodcroft B.J."/>
            <person name="Ignacio Espinoza J.C."/>
            <person name="Zayed A."/>
            <person name="Singleton C.M."/>
            <person name="Boyd J."/>
            <person name="Li Y.-F."/>
            <person name="Purvine S."/>
            <person name="Maughan H."/>
            <person name="Hodgkins S.B."/>
            <person name="Anderson D."/>
            <person name="Sederholm M."/>
            <person name="Temperton B."/>
            <person name="Saleska S.R."/>
            <person name="Tyson G.W."/>
            <person name="Rich V.I."/>
        </authorList>
    </citation>
    <scope>NUCLEOTIDE SEQUENCE [LARGE SCALE GENOMIC DNA]</scope>
    <source>
        <strain evidence="2 3">SMC1</strain>
    </source>
</reference>